<name>A0A8S9QN37_BRACR</name>
<comment type="caution">
    <text evidence="2">The sequence shown here is derived from an EMBL/GenBank/DDBJ whole genome shotgun (WGS) entry which is preliminary data.</text>
</comment>
<sequence>MGFVLLEADREILAGKKCKRKGISALQAEAEALGWALKEAGDRGFHILRLESDCQQLVNLLLKEEELSAIIAELDDIKALRSSFRNIEISFIPHSSNTHADSLSKEARARGLCFADVNDLIHGRLAPRASLNEPV</sequence>
<evidence type="ECO:0000259" key="1">
    <source>
        <dbReference type="Pfam" id="PF13456"/>
    </source>
</evidence>
<dbReference type="PANTHER" id="PTHR47074:SF49">
    <property type="entry name" value="POLYNUCLEOTIDYL TRANSFERASE, RIBONUCLEASE H-LIKE SUPERFAMILY PROTEIN"/>
    <property type="match status" value="1"/>
</dbReference>
<gene>
    <name evidence="2" type="ORF">F2Q69_00015600</name>
</gene>
<dbReference type="GO" id="GO:0004523">
    <property type="term" value="F:RNA-DNA hybrid ribonuclease activity"/>
    <property type="evidence" value="ECO:0007669"/>
    <property type="project" value="InterPro"/>
</dbReference>
<evidence type="ECO:0000313" key="3">
    <source>
        <dbReference type="Proteomes" id="UP000712600"/>
    </source>
</evidence>
<feature type="domain" description="RNase H type-1" evidence="1">
    <location>
        <begin position="4"/>
        <end position="107"/>
    </location>
</feature>
<reference evidence="2" key="1">
    <citation type="submission" date="2019-12" db="EMBL/GenBank/DDBJ databases">
        <title>Genome sequencing and annotation of Brassica cretica.</title>
        <authorList>
            <person name="Studholme D.J."/>
            <person name="Sarris P."/>
        </authorList>
    </citation>
    <scope>NUCLEOTIDE SEQUENCE</scope>
    <source>
        <strain evidence="2">PFS-109/04</strain>
        <tissue evidence="2">Leaf</tissue>
    </source>
</reference>
<dbReference type="AlphaFoldDB" id="A0A8S9QN37"/>
<dbReference type="SUPFAM" id="SSF53098">
    <property type="entry name" value="Ribonuclease H-like"/>
    <property type="match status" value="1"/>
</dbReference>
<proteinExistence type="predicted"/>
<dbReference type="InterPro" id="IPR036397">
    <property type="entry name" value="RNaseH_sf"/>
</dbReference>
<dbReference type="Gene3D" id="3.30.420.10">
    <property type="entry name" value="Ribonuclease H-like superfamily/Ribonuclease H"/>
    <property type="match status" value="1"/>
</dbReference>
<dbReference type="EMBL" id="QGKX02000996">
    <property type="protein sequence ID" value="KAF3553167.1"/>
    <property type="molecule type" value="Genomic_DNA"/>
</dbReference>
<evidence type="ECO:0000313" key="2">
    <source>
        <dbReference type="EMBL" id="KAF3553167.1"/>
    </source>
</evidence>
<dbReference type="Pfam" id="PF13456">
    <property type="entry name" value="RVT_3"/>
    <property type="match status" value="1"/>
</dbReference>
<dbReference type="CDD" id="cd06222">
    <property type="entry name" value="RNase_H_like"/>
    <property type="match status" value="1"/>
</dbReference>
<dbReference type="InterPro" id="IPR052929">
    <property type="entry name" value="RNase_H-like_EbsB-rel"/>
</dbReference>
<dbReference type="InterPro" id="IPR044730">
    <property type="entry name" value="RNase_H-like_dom_plant"/>
</dbReference>
<dbReference type="InterPro" id="IPR002156">
    <property type="entry name" value="RNaseH_domain"/>
</dbReference>
<accession>A0A8S9QN37</accession>
<protein>
    <recommendedName>
        <fullName evidence="1">RNase H type-1 domain-containing protein</fullName>
    </recommendedName>
</protein>
<organism evidence="2 3">
    <name type="scientific">Brassica cretica</name>
    <name type="common">Mustard</name>
    <dbReference type="NCBI Taxonomy" id="69181"/>
    <lineage>
        <taxon>Eukaryota</taxon>
        <taxon>Viridiplantae</taxon>
        <taxon>Streptophyta</taxon>
        <taxon>Embryophyta</taxon>
        <taxon>Tracheophyta</taxon>
        <taxon>Spermatophyta</taxon>
        <taxon>Magnoliopsida</taxon>
        <taxon>eudicotyledons</taxon>
        <taxon>Gunneridae</taxon>
        <taxon>Pentapetalae</taxon>
        <taxon>rosids</taxon>
        <taxon>malvids</taxon>
        <taxon>Brassicales</taxon>
        <taxon>Brassicaceae</taxon>
        <taxon>Brassiceae</taxon>
        <taxon>Brassica</taxon>
    </lineage>
</organism>
<dbReference type="Proteomes" id="UP000712600">
    <property type="component" value="Unassembled WGS sequence"/>
</dbReference>
<dbReference type="InterPro" id="IPR012337">
    <property type="entry name" value="RNaseH-like_sf"/>
</dbReference>
<dbReference type="PANTHER" id="PTHR47074">
    <property type="entry name" value="BNAC02G40300D PROTEIN"/>
    <property type="match status" value="1"/>
</dbReference>
<dbReference type="GO" id="GO:0003676">
    <property type="term" value="F:nucleic acid binding"/>
    <property type="evidence" value="ECO:0007669"/>
    <property type="project" value="InterPro"/>
</dbReference>